<gene>
    <name evidence="1" type="ORF">D7S89_26855</name>
</gene>
<dbReference type="OrthoDB" id="9110068at2"/>
<dbReference type="Pfam" id="PF26541">
    <property type="entry name" value="MafI2"/>
    <property type="match status" value="1"/>
</dbReference>
<comment type="caution">
    <text evidence="1">The sequence shown here is derived from an EMBL/GenBank/DDBJ whole genome shotgun (WGS) entry which is preliminary data.</text>
</comment>
<accession>A0A494WYT6</accession>
<keyword evidence="2" id="KW-1185">Reference proteome</keyword>
<protein>
    <submittedName>
        <fullName evidence="1">Uncharacterized protein</fullName>
    </submittedName>
</protein>
<evidence type="ECO:0000313" key="1">
    <source>
        <dbReference type="EMBL" id="RKP43280.1"/>
    </source>
</evidence>
<evidence type="ECO:0000313" key="2">
    <source>
        <dbReference type="Proteomes" id="UP000280434"/>
    </source>
</evidence>
<dbReference type="EMBL" id="RBZV01000026">
    <property type="protein sequence ID" value="RKP43280.1"/>
    <property type="molecule type" value="Genomic_DNA"/>
</dbReference>
<name>A0A494WYT6_9BURK</name>
<dbReference type="Proteomes" id="UP000280434">
    <property type="component" value="Unassembled WGS sequence"/>
</dbReference>
<organism evidence="1 2">
    <name type="scientific">Trinickia fusca</name>
    <dbReference type="NCBI Taxonomy" id="2419777"/>
    <lineage>
        <taxon>Bacteria</taxon>
        <taxon>Pseudomonadati</taxon>
        <taxon>Pseudomonadota</taxon>
        <taxon>Betaproteobacteria</taxon>
        <taxon>Burkholderiales</taxon>
        <taxon>Burkholderiaceae</taxon>
        <taxon>Trinickia</taxon>
    </lineage>
</organism>
<proteinExistence type="predicted"/>
<sequence>MNKDFRVRLLLVLQTSLLGYIGANVRAVSCGVAGENIMVQVVFDGPIADEDKEAMDEAGSELASHFEHELIDMQYIRIDVPQSFRDNVLELCVYQRRE</sequence>
<dbReference type="AlphaFoldDB" id="A0A494WYT6"/>
<dbReference type="InterPro" id="IPR058702">
    <property type="entry name" value="MafI2-like"/>
</dbReference>
<dbReference type="RefSeq" id="WP_121281898.1">
    <property type="nucleotide sequence ID" value="NZ_RBZV01000026.1"/>
</dbReference>
<reference evidence="1 2" key="1">
    <citation type="submission" date="2018-10" db="EMBL/GenBank/DDBJ databases">
        <title>Paraburkholderia sp. 7MK8-2, isolated from soil.</title>
        <authorList>
            <person name="Gao Z.-H."/>
            <person name="Qiu L.-H."/>
        </authorList>
    </citation>
    <scope>NUCLEOTIDE SEQUENCE [LARGE SCALE GENOMIC DNA]</scope>
    <source>
        <strain evidence="1 2">7MK8-2</strain>
    </source>
</reference>